<dbReference type="InterPro" id="IPR033469">
    <property type="entry name" value="CYTH-like_dom_sf"/>
</dbReference>
<dbReference type="PANTHER" id="PTHR39569:SF1">
    <property type="entry name" value="INORGANIC TRIPHOSPHATASE"/>
    <property type="match status" value="1"/>
</dbReference>
<dbReference type="CDD" id="cd07756">
    <property type="entry name" value="CYTH-like_Pase_CHAD"/>
    <property type="match status" value="1"/>
</dbReference>
<proteinExistence type="predicted"/>
<evidence type="ECO:0000259" key="3">
    <source>
        <dbReference type="PROSITE" id="PS51708"/>
    </source>
</evidence>
<keyword evidence="5" id="KW-1185">Reference proteome</keyword>
<protein>
    <submittedName>
        <fullName evidence="4">CHAD domain-containing protein</fullName>
    </submittedName>
</protein>
<dbReference type="Gene3D" id="2.40.320.10">
    <property type="entry name" value="Hypothetical Protein Pfu-838710-001"/>
    <property type="match status" value="1"/>
</dbReference>
<feature type="region of interest" description="Disordered" evidence="1">
    <location>
        <begin position="412"/>
        <end position="438"/>
    </location>
</feature>
<dbReference type="InterPro" id="IPR023577">
    <property type="entry name" value="CYTH_domain"/>
</dbReference>
<dbReference type="SMART" id="SM01118">
    <property type="entry name" value="CYTH"/>
    <property type="match status" value="1"/>
</dbReference>
<dbReference type="RefSeq" id="WP_182156206.1">
    <property type="nucleotide sequence ID" value="NZ_JACEZU010000011.1"/>
</dbReference>
<dbReference type="EMBL" id="JACEZU010000011">
    <property type="protein sequence ID" value="MBA5689539.1"/>
    <property type="molecule type" value="Genomic_DNA"/>
</dbReference>
<feature type="domain" description="CYTH" evidence="2">
    <location>
        <begin position="1"/>
        <end position="208"/>
    </location>
</feature>
<reference evidence="4 5" key="1">
    <citation type="submission" date="2020-07" db="EMBL/GenBank/DDBJ databases">
        <title>Novel species isolated from subtropical streams in China.</title>
        <authorList>
            <person name="Lu H."/>
        </authorList>
    </citation>
    <scope>NUCLEOTIDE SEQUENCE [LARGE SCALE GENOMIC DNA]</scope>
    <source>
        <strain evidence="4 5">LX47W</strain>
    </source>
</reference>
<dbReference type="SMART" id="SM00880">
    <property type="entry name" value="CHAD"/>
    <property type="match status" value="1"/>
</dbReference>
<dbReference type="PANTHER" id="PTHR39569">
    <property type="entry name" value="INORGANIC TRIPHOSPHATASE"/>
    <property type="match status" value="1"/>
</dbReference>
<dbReference type="Proteomes" id="UP000573499">
    <property type="component" value="Unassembled WGS sequence"/>
</dbReference>
<organism evidence="4 5">
    <name type="scientific">Rugamonas apoptosis</name>
    <dbReference type="NCBI Taxonomy" id="2758570"/>
    <lineage>
        <taxon>Bacteria</taxon>
        <taxon>Pseudomonadati</taxon>
        <taxon>Pseudomonadota</taxon>
        <taxon>Betaproteobacteria</taxon>
        <taxon>Burkholderiales</taxon>
        <taxon>Oxalobacteraceae</taxon>
        <taxon>Telluria group</taxon>
        <taxon>Rugamonas</taxon>
    </lineage>
</organism>
<name>A0A7W2IME4_9BURK</name>
<gene>
    <name evidence="4" type="ORF">H3H39_21060</name>
</gene>
<evidence type="ECO:0000313" key="4">
    <source>
        <dbReference type="EMBL" id="MBA5689539.1"/>
    </source>
</evidence>
<dbReference type="InterPro" id="IPR007899">
    <property type="entry name" value="CHAD_dom"/>
</dbReference>
<evidence type="ECO:0000256" key="1">
    <source>
        <dbReference type="SAM" id="MobiDB-lite"/>
    </source>
</evidence>
<feature type="domain" description="CHAD" evidence="3">
    <location>
        <begin position="223"/>
        <end position="546"/>
    </location>
</feature>
<dbReference type="GO" id="GO:0050355">
    <property type="term" value="F:inorganic triphosphate phosphatase activity"/>
    <property type="evidence" value="ECO:0007669"/>
    <property type="project" value="InterPro"/>
</dbReference>
<dbReference type="Pfam" id="PF01928">
    <property type="entry name" value="CYTH"/>
    <property type="match status" value="1"/>
</dbReference>
<comment type="caution">
    <text evidence="4">The sequence shown here is derived from an EMBL/GenBank/DDBJ whole genome shotgun (WGS) entry which is preliminary data.</text>
</comment>
<dbReference type="Pfam" id="PF05235">
    <property type="entry name" value="CHAD"/>
    <property type="match status" value="1"/>
</dbReference>
<dbReference type="PROSITE" id="PS51708">
    <property type="entry name" value="CHAD"/>
    <property type="match status" value="1"/>
</dbReference>
<dbReference type="AlphaFoldDB" id="A0A7W2IME4"/>
<evidence type="ECO:0000259" key="2">
    <source>
        <dbReference type="PROSITE" id="PS51707"/>
    </source>
</evidence>
<dbReference type="GO" id="GO:0046872">
    <property type="term" value="F:metal ion binding"/>
    <property type="evidence" value="ECO:0007669"/>
    <property type="project" value="TreeGrafter"/>
</dbReference>
<dbReference type="SUPFAM" id="SSF55154">
    <property type="entry name" value="CYTH-like phosphatases"/>
    <property type="match status" value="1"/>
</dbReference>
<dbReference type="Gene3D" id="1.40.20.10">
    <property type="entry name" value="CHAD domain"/>
    <property type="match status" value="1"/>
</dbReference>
<accession>A0A7W2IME4</accession>
<dbReference type="InterPro" id="IPR039013">
    <property type="entry name" value="YgiF"/>
</dbReference>
<dbReference type="InterPro" id="IPR038186">
    <property type="entry name" value="CHAD_dom_sf"/>
</dbReference>
<dbReference type="PROSITE" id="PS51707">
    <property type="entry name" value="CYTH"/>
    <property type="match status" value="1"/>
</dbReference>
<sequence length="546" mass="59863">MMEVELKLLLDPADNGKLVQHPLLAAHARARQRKARLTARYFDTPELHLLRHGAGLRVRQVDGQWIQTMKAGGSVQGGLHARLEWEGPVPDDQPNLGKLRKLLGDDQHWLAVLDAPKLKQQLAPLFSVEVARSTWELDYDGSVIELVLDEGRINRQGRHLPINEIELELKAGHPASLFAFALALLDSLPLQVSNVNKAERGYALCMDQPLAAVKATPFTLERDATTNQALQAVLANCLRHMQDNEAAVIHGHDSESLHQLRVGARRLRSALRLFDACAPCPAALLADLAWLGTELGAARDWDVLATVTLPRAQDDAVDLAPLREQVIDEARTHRRAAAHALQSPRYARLMLGLNLWLQRLQLAAATAPARHNPLAAGAATFARRTLRKLHRQLLRRAAIARKAIHADGIAGAGLPATSSAGPPTNGTGSKSARANDARDAATRAVHRLRIAGKRCRYGVEFFAPLLRQGATRRYLEQLSALQEQLGRDNDLVVADRLLLQCQQDATTPHDTLPYVRGYLRALHAQDASVLHAACGAVRDHALPKLS</sequence>
<feature type="compositionally biased region" description="Polar residues" evidence="1">
    <location>
        <begin position="416"/>
        <end position="430"/>
    </location>
</feature>
<evidence type="ECO:0000313" key="5">
    <source>
        <dbReference type="Proteomes" id="UP000573499"/>
    </source>
</evidence>